<evidence type="ECO:0000313" key="3">
    <source>
        <dbReference type="Proteomes" id="UP000320055"/>
    </source>
</evidence>
<dbReference type="RefSeq" id="WP_222427158.1">
    <property type="nucleotide sequence ID" value="NZ_LR213923.1"/>
</dbReference>
<organism evidence="2 3">
    <name type="scientific">Hyella patelloides LEGE 07179</name>
    <dbReference type="NCBI Taxonomy" id="945734"/>
    <lineage>
        <taxon>Bacteria</taxon>
        <taxon>Bacillati</taxon>
        <taxon>Cyanobacteriota</taxon>
        <taxon>Cyanophyceae</taxon>
        <taxon>Pleurocapsales</taxon>
        <taxon>Hyellaceae</taxon>
        <taxon>Hyella</taxon>
    </lineage>
</organism>
<dbReference type="GO" id="GO:0004803">
    <property type="term" value="F:transposase activity"/>
    <property type="evidence" value="ECO:0007669"/>
    <property type="project" value="InterPro"/>
</dbReference>
<feature type="domain" description="Transposase IS4-like" evidence="1">
    <location>
        <begin position="100"/>
        <end position="248"/>
    </location>
</feature>
<dbReference type="Pfam" id="PF01609">
    <property type="entry name" value="DDE_Tnp_1"/>
    <property type="match status" value="1"/>
</dbReference>
<dbReference type="InterPro" id="IPR047658">
    <property type="entry name" value="IS4-like_transpos"/>
</dbReference>
<dbReference type="SUPFAM" id="SSF53098">
    <property type="entry name" value="Ribonuclease H-like"/>
    <property type="match status" value="1"/>
</dbReference>
<keyword evidence="3" id="KW-1185">Reference proteome</keyword>
<proteinExistence type="predicted"/>
<reference evidence="2 3" key="1">
    <citation type="submission" date="2019-01" db="EMBL/GenBank/DDBJ databases">
        <authorList>
            <person name="Brito A."/>
        </authorList>
    </citation>
    <scope>NUCLEOTIDE SEQUENCE [LARGE SCALE GENOMIC DNA]</scope>
    <source>
        <strain evidence="2">1</strain>
    </source>
</reference>
<dbReference type="InterPro" id="IPR012337">
    <property type="entry name" value="RNaseH-like_sf"/>
</dbReference>
<dbReference type="InterPro" id="IPR002559">
    <property type="entry name" value="Transposase_11"/>
</dbReference>
<accession>A0A563VNC2</accession>
<evidence type="ECO:0000313" key="2">
    <source>
        <dbReference type="EMBL" id="VEP12928.1"/>
    </source>
</evidence>
<dbReference type="GO" id="GO:0006313">
    <property type="term" value="P:DNA transposition"/>
    <property type="evidence" value="ECO:0007669"/>
    <property type="project" value="InterPro"/>
</dbReference>
<evidence type="ECO:0000259" key="1">
    <source>
        <dbReference type="Pfam" id="PF01609"/>
    </source>
</evidence>
<name>A0A563VNC2_9CYAN</name>
<dbReference type="AlphaFoldDB" id="A0A563VNC2"/>
<protein>
    <submittedName>
        <fullName evidence="2">Transposase</fullName>
    </submittedName>
</protein>
<dbReference type="NCBIfam" id="NF033591">
    <property type="entry name" value="transpos_IS4_2"/>
    <property type="match status" value="1"/>
</dbReference>
<gene>
    <name evidence="2" type="ORF">H1P_1720004</name>
</gene>
<sequence length="250" mass="30000">MRIERLASCLPIPILYESRRKKIQRLLASSSFSLCLFWFPIIKSIVKQEFRKSERLILILDRTQWQDNNIFMISVRWRKRALPIYWLVLNKKGSSNLREQINLIKPVLKLFSHYEVLILGDREFHGIELSYWLKQSNKKSKNPIYFAFREKDNVYLKRSKKNQDRLKDLKLVPGVKVLYKNVKITKQKGFGKFNLLAYKKRDYRHHKTPNNWFIITNLSDPQEVINLYKMRAGIEAMFRDYKSGGYNHGR</sequence>
<dbReference type="Proteomes" id="UP000320055">
    <property type="component" value="Unassembled WGS sequence"/>
</dbReference>
<dbReference type="GO" id="GO:0003677">
    <property type="term" value="F:DNA binding"/>
    <property type="evidence" value="ECO:0007669"/>
    <property type="project" value="InterPro"/>
</dbReference>
<dbReference type="EMBL" id="CAACVJ010000082">
    <property type="protein sequence ID" value="VEP12928.1"/>
    <property type="molecule type" value="Genomic_DNA"/>
</dbReference>